<reference evidence="4" key="1">
    <citation type="journal article" date="2008" name="Nat. Genet.">
        <title>The Pristionchus pacificus genome provides a unique perspective on nematode lifestyle and parasitism.</title>
        <authorList>
            <person name="Dieterich C."/>
            <person name="Clifton S.W."/>
            <person name="Schuster L.N."/>
            <person name="Chinwalla A."/>
            <person name="Delehaunty K."/>
            <person name="Dinkelacker I."/>
            <person name="Fulton L."/>
            <person name="Fulton R."/>
            <person name="Godfrey J."/>
            <person name="Minx P."/>
            <person name="Mitreva M."/>
            <person name="Roeseler W."/>
            <person name="Tian H."/>
            <person name="Witte H."/>
            <person name="Yang S.P."/>
            <person name="Wilson R.K."/>
            <person name="Sommer R.J."/>
        </authorList>
    </citation>
    <scope>NUCLEOTIDE SEQUENCE [LARGE SCALE GENOMIC DNA]</scope>
    <source>
        <strain evidence="4">PS312</strain>
    </source>
</reference>
<evidence type="ECO:0000256" key="1">
    <source>
        <dbReference type="SAM" id="MobiDB-lite"/>
    </source>
</evidence>
<keyword evidence="2" id="KW-0472">Membrane</keyword>
<evidence type="ECO:0000313" key="4">
    <source>
        <dbReference type="Proteomes" id="UP000005239"/>
    </source>
</evidence>
<keyword evidence="4" id="KW-1185">Reference proteome</keyword>
<feature type="region of interest" description="Disordered" evidence="1">
    <location>
        <begin position="412"/>
        <end position="435"/>
    </location>
</feature>
<proteinExistence type="predicted"/>
<reference evidence="3" key="2">
    <citation type="submission" date="2022-06" db="UniProtKB">
        <authorList>
            <consortium name="EnsemblMetazoa"/>
        </authorList>
    </citation>
    <scope>IDENTIFICATION</scope>
    <source>
        <strain evidence="3">PS312</strain>
    </source>
</reference>
<dbReference type="AlphaFoldDB" id="A0A2A6BR87"/>
<evidence type="ECO:0000313" key="3">
    <source>
        <dbReference type="EnsemblMetazoa" id="PPA41879.1"/>
    </source>
</evidence>
<evidence type="ECO:0000256" key="2">
    <source>
        <dbReference type="SAM" id="Phobius"/>
    </source>
</evidence>
<protein>
    <submittedName>
        <fullName evidence="3">Uncharacterized protein</fullName>
    </submittedName>
</protein>
<keyword evidence="2" id="KW-0812">Transmembrane</keyword>
<name>A0A2A6BR87_PRIPA</name>
<dbReference type="EnsemblMetazoa" id="PPA41879.1">
    <property type="protein sequence ID" value="PPA41879.1"/>
    <property type="gene ID" value="WBGene00280248"/>
</dbReference>
<accession>A0A8R1Z1R8</accession>
<sequence>MVGAALPGMLCESCFETLIPGEQDTLIKLTNQKMKNDTCDVIVQIKAFTKEKYHIMMQVNISASESALDELDTTTGISIIHVEKQVKCSSNGIDGKLLSTKTIIFCSAILAAPDVNQNDKKPIDVAPAILSCPAPQQIFVDHPREELVMNSAVRCKNVKWLYKKNGTDVAVDVGQAISVYCAIKFSELCTHSAPFLIKDCRGCSPPTPIGNYTFKCDGNKWRMSDGSVEVTEVKCKRKGNERTSAWQTDNGIAITEGACSQDFDCATSNNFNFPVPKKDEVYVYKAVDKIGDGNRLNCSEGFNLTYISSDGATKIIDEDLICDTGSGFFYPEGHSKEKEKQANHTSSVYCAKKHGEVIKKDNPENAQPATGAMRTKIAAGIGGTIVVLLIIGGVVIFLLLKRSKGIQDEMAREEKLANCPDIKSSKADGIKNPDP</sequence>
<feature type="transmembrane region" description="Helical" evidence="2">
    <location>
        <begin position="377"/>
        <end position="400"/>
    </location>
</feature>
<feature type="compositionally biased region" description="Basic and acidic residues" evidence="1">
    <location>
        <begin position="423"/>
        <end position="435"/>
    </location>
</feature>
<accession>A0A2A6BR87</accession>
<keyword evidence="2" id="KW-1133">Transmembrane helix</keyword>
<organism evidence="3 4">
    <name type="scientific">Pristionchus pacificus</name>
    <name type="common">Parasitic nematode worm</name>
    <dbReference type="NCBI Taxonomy" id="54126"/>
    <lineage>
        <taxon>Eukaryota</taxon>
        <taxon>Metazoa</taxon>
        <taxon>Ecdysozoa</taxon>
        <taxon>Nematoda</taxon>
        <taxon>Chromadorea</taxon>
        <taxon>Rhabditida</taxon>
        <taxon>Rhabditina</taxon>
        <taxon>Diplogasteromorpha</taxon>
        <taxon>Diplogasteroidea</taxon>
        <taxon>Neodiplogasteridae</taxon>
        <taxon>Pristionchus</taxon>
    </lineage>
</organism>
<gene>
    <name evidence="3" type="primary">WBGene00280248</name>
</gene>
<dbReference type="Proteomes" id="UP000005239">
    <property type="component" value="Unassembled WGS sequence"/>
</dbReference>